<dbReference type="PROSITE" id="PS01175">
    <property type="entry name" value="RIBONUCLEASE_II"/>
    <property type="match status" value="1"/>
</dbReference>
<dbReference type="Proteomes" id="UP001217089">
    <property type="component" value="Unassembled WGS sequence"/>
</dbReference>
<dbReference type="InterPro" id="IPR050180">
    <property type="entry name" value="RNR_Ribonuclease"/>
</dbReference>
<dbReference type="InterPro" id="IPR047187">
    <property type="entry name" value="SF1_C_Upf1"/>
</dbReference>
<dbReference type="EMBL" id="JARBDR010000917">
    <property type="protein sequence ID" value="KAJ8303066.1"/>
    <property type="molecule type" value="Genomic_DNA"/>
</dbReference>
<dbReference type="Pfam" id="PF13086">
    <property type="entry name" value="AAA_11"/>
    <property type="match status" value="1"/>
</dbReference>
<dbReference type="InterPro" id="IPR022966">
    <property type="entry name" value="RNase_II/R_CS"/>
</dbReference>
<feature type="compositionally biased region" description="Basic residues" evidence="1">
    <location>
        <begin position="19"/>
        <end position="31"/>
    </location>
</feature>
<dbReference type="Gene3D" id="2.40.50.690">
    <property type="match status" value="1"/>
</dbReference>
<dbReference type="SUPFAM" id="SSF50249">
    <property type="entry name" value="Nucleic acid-binding proteins"/>
    <property type="match status" value="2"/>
</dbReference>
<feature type="compositionally biased region" description="Polar residues" evidence="1">
    <location>
        <begin position="44"/>
        <end position="64"/>
    </location>
</feature>
<dbReference type="PANTHER" id="PTHR23355">
    <property type="entry name" value="RIBONUCLEASE"/>
    <property type="match status" value="1"/>
</dbReference>
<keyword evidence="4" id="KW-1185">Reference proteome</keyword>
<dbReference type="CDD" id="cd18808">
    <property type="entry name" value="SF1_C_Upf1"/>
    <property type="match status" value="1"/>
</dbReference>
<evidence type="ECO:0000313" key="3">
    <source>
        <dbReference type="EMBL" id="KAJ8303066.1"/>
    </source>
</evidence>
<dbReference type="PANTHER" id="PTHR23355:SF9">
    <property type="entry name" value="DIS3-LIKE EXONUCLEASE 2"/>
    <property type="match status" value="1"/>
</dbReference>
<dbReference type="Gene3D" id="3.40.50.300">
    <property type="entry name" value="P-loop containing nucleotide triphosphate hydrolases"/>
    <property type="match status" value="3"/>
</dbReference>
<feature type="compositionally biased region" description="Basic and acidic residues" evidence="1">
    <location>
        <begin position="65"/>
        <end position="83"/>
    </location>
</feature>
<name>A0ABQ9ECJ5_TEGGR</name>
<reference evidence="3 4" key="1">
    <citation type="submission" date="2022-12" db="EMBL/GenBank/DDBJ databases">
        <title>Chromosome-level genome of Tegillarca granosa.</title>
        <authorList>
            <person name="Kim J."/>
        </authorList>
    </citation>
    <scope>NUCLEOTIDE SEQUENCE [LARGE SCALE GENOMIC DNA]</scope>
    <source>
        <strain evidence="3">Teg-2019</strain>
        <tissue evidence="3">Adductor muscle</tissue>
    </source>
</reference>
<dbReference type="InterPro" id="IPR001900">
    <property type="entry name" value="RNase_II/R"/>
</dbReference>
<evidence type="ECO:0000259" key="2">
    <source>
        <dbReference type="SMART" id="SM00955"/>
    </source>
</evidence>
<dbReference type="InterPro" id="IPR012340">
    <property type="entry name" value="NA-bd_OB-fold"/>
</dbReference>
<accession>A0ABQ9ECJ5</accession>
<dbReference type="Pfam" id="PF13087">
    <property type="entry name" value="AAA_12"/>
    <property type="match status" value="1"/>
</dbReference>
<organism evidence="3 4">
    <name type="scientific">Tegillarca granosa</name>
    <name type="common">Malaysian cockle</name>
    <name type="synonym">Anadara granosa</name>
    <dbReference type="NCBI Taxonomy" id="220873"/>
    <lineage>
        <taxon>Eukaryota</taxon>
        <taxon>Metazoa</taxon>
        <taxon>Spiralia</taxon>
        <taxon>Lophotrochozoa</taxon>
        <taxon>Mollusca</taxon>
        <taxon>Bivalvia</taxon>
        <taxon>Autobranchia</taxon>
        <taxon>Pteriomorphia</taxon>
        <taxon>Arcoida</taxon>
        <taxon>Arcoidea</taxon>
        <taxon>Arcidae</taxon>
        <taxon>Tegillarca</taxon>
    </lineage>
</organism>
<protein>
    <recommendedName>
        <fullName evidence="2">RNB domain-containing protein</fullName>
    </recommendedName>
</protein>
<feature type="compositionally biased region" description="Polar residues" evidence="1">
    <location>
        <begin position="148"/>
        <end position="161"/>
    </location>
</feature>
<feature type="compositionally biased region" description="Basic and acidic residues" evidence="1">
    <location>
        <begin position="92"/>
        <end position="116"/>
    </location>
</feature>
<dbReference type="SMART" id="SM00955">
    <property type="entry name" value="RNB"/>
    <property type="match status" value="1"/>
</dbReference>
<dbReference type="InterPro" id="IPR056787">
    <property type="entry name" value="OB_HELZ2"/>
</dbReference>
<evidence type="ECO:0000256" key="1">
    <source>
        <dbReference type="SAM" id="MobiDB-lite"/>
    </source>
</evidence>
<feature type="region of interest" description="Disordered" evidence="1">
    <location>
        <begin position="1"/>
        <end position="161"/>
    </location>
</feature>
<dbReference type="Pfam" id="PF00773">
    <property type="entry name" value="RNB"/>
    <property type="match status" value="1"/>
</dbReference>
<sequence length="1830" mass="210402">MTDELRKAIDGNQGSENKVKKKRKKRKKKKGNPTTECRSKEITMENSDVSNETNQESCTQTNEVIESKEQSEENTKSLKKGNDIHCTSNYKEQNKKELKSKGTNEGNSKLRGEPQDRTILCTPDNSNSTEVDARESIERKDVSDKSHSVNQKENSPIEQSDNVTVENSYNTNDDEGFDIENDMRRPKISLQCQKSTSHRDRRSFYEESKNFYYGNESVIGKMAFDTNILINGVDLGDEHIDSSKSTRSKREDFYKDIHDLDQLQKISDNGSLDHKECTIQIEATHFAAKEIVIHGRSKCGRAFTDDVVLVNILSDKSTSKTDEKKESSTPDNKIYGEVIGILERSRYKDIRNPVFVCVIDEHEGHLMKPLCKTIPKIHIKHAIIQQKYPNNKKHKIQLYNYDEDAKKLVFKQIRDLDPAERKNYIFLVVFIAWNPKCVYPLGAVIQVLLPNQDLETGLEIVGLQHQVPSIYRQETVDLVTELLEQMPVGDISLDLTAGREDLSDTLDVFTIDPSGARDLDDALSLEILNKSFRVGVHIADVASFVEKGSNIDTEAFERSFTYYPGQDFRPFRMLPEPLSDDLCSLIPGKKRLTLSVFFELSKSGNEIGSPVIKKTIVKSVRQLTYKEAWNIIADKDKSDKLSIDIKILHQLALTIRKKRLKDAMYALPVELDDEEDEESVLKTLEAHWLVEEYMIMTNHYIGNYLATKVSTIIRCQEPPSEEEMKTWMEMHPYIADIIFLLQNRLVSSERELKIENSPPARYSNYIALQSWVWCGIREALDNRNPIGAWNLLRTDEIHPEQALAYEEWIKFQETAKYTTSACIDTDGRSNRHFSLGMCNYTHFTSPIRRYPDLVVHRQLHAILDGIESVYSNEEIKEICSYVNPISKNVKAFGKQCKILQLAHSLKKIPRYINAIMFTDGEIVVYLPGMRKVPKRYRTIHLSLLDVSSKPILETDIDLLRPGELGNRERVMVKWQKRLYNYSGYHGNTRQQNEQCFKLDPHQRTTFMRYKDWVLMLKTVLNSDFRGLNEVYNSIKDDVNGGAFREYVNSCRSGAKDVSSEVNRGLITKHRCEFMLPIHINQIVGVQFSAEPKNGLLFPSPKFVDITSNFKCCLEHTDDPVKTFVEYSTVRTKQSYQSLKEYINIWLPIIKMESATNAVRNEDSVTINNIPIEFRGRQGKISNKRSFFNIRDIEFDAISIDILKKDENENETEKKKTNSFVSMGSSDYVCIRCCLPSTKKDKISPKIQGHPDSKIFWIGHGEFTKVKKTDTGRVDVIFSLHDRCCDPPKQQFTTTDNATIEIIQKAKVDKRTETYLKMLEAASPTSHAIALGRKLPKLDESHLKVAKDVPIVVPNLFRCNDEQLEAINRALTTRFSLIQGPPGWLKVKLDVYAPKMIRMYGKAFEIMEFPVPGKALASSRTMRRSKVDDYLSENDLVLHRLIRNEDKPFSDKLRHFDTKFRGPPENITLDDIKEYSKVLGEAKEQELKNVDVIFCTTSVAANPKFLKATKGRIYQCIIDECGMCTEPESMVPIIGTKAEQIVLIGDHKQLRPIVLCRAAVDLGLEKSLFERYACQGRYLTMLKKQYRMNPFICEFPSKAFYDGQLETVPSRIWQELSPLKFWTRLFMKMNDPVRGHIPHIFCHIEGEENVLTVSTEEGNEQSRSNMKEVEQVVRVFKYMMDVEKVDPNRINVISQYNAQCHALKEAFLKEGLINIKINTVIASQGGEWDYVIFSTVRSLPIFLIESNPTDGWCKKNLGFITDHHQINVALTRARRGLIIIGNQNLLRCDRIWRDLIEDYKSCDCLKNANNFPTNKRAAKPQKAPRFDKRKK</sequence>
<feature type="domain" description="RNB" evidence="2">
    <location>
        <begin position="499"/>
        <end position="865"/>
    </location>
</feature>
<dbReference type="InterPro" id="IPR041679">
    <property type="entry name" value="DNA2/NAM7-like_C"/>
</dbReference>
<dbReference type="Pfam" id="PF25049">
    <property type="entry name" value="OB_HELZ2"/>
    <property type="match status" value="1"/>
</dbReference>
<proteinExistence type="predicted"/>
<feature type="compositionally biased region" description="Basic and acidic residues" evidence="1">
    <location>
        <begin position="131"/>
        <end position="147"/>
    </location>
</feature>
<dbReference type="InterPro" id="IPR027417">
    <property type="entry name" value="P-loop_NTPase"/>
</dbReference>
<comment type="caution">
    <text evidence="3">The sequence shown here is derived from an EMBL/GenBank/DDBJ whole genome shotgun (WGS) entry which is preliminary data.</text>
</comment>
<evidence type="ECO:0000313" key="4">
    <source>
        <dbReference type="Proteomes" id="UP001217089"/>
    </source>
</evidence>
<dbReference type="InterPro" id="IPR041677">
    <property type="entry name" value="DNA2/NAM7_AAA_11"/>
</dbReference>
<gene>
    <name evidence="3" type="ORF">KUTeg_019462</name>
</gene>
<dbReference type="SUPFAM" id="SSF52540">
    <property type="entry name" value="P-loop containing nucleoside triphosphate hydrolases"/>
    <property type="match status" value="1"/>
</dbReference>